<organism evidence="6 7">
    <name type="scientific">Moniliophthora roreri</name>
    <name type="common">Frosty pod rot fungus</name>
    <name type="synonym">Monilia roreri</name>
    <dbReference type="NCBI Taxonomy" id="221103"/>
    <lineage>
        <taxon>Eukaryota</taxon>
        <taxon>Fungi</taxon>
        <taxon>Dikarya</taxon>
        <taxon>Basidiomycota</taxon>
        <taxon>Agaricomycotina</taxon>
        <taxon>Agaricomycetes</taxon>
        <taxon>Agaricomycetidae</taxon>
        <taxon>Agaricales</taxon>
        <taxon>Marasmiineae</taxon>
        <taxon>Marasmiaceae</taxon>
        <taxon>Moniliophthora</taxon>
    </lineage>
</organism>
<dbReference type="PANTHER" id="PTHR45789">
    <property type="entry name" value="FI18025P1"/>
    <property type="match status" value="1"/>
</dbReference>
<keyword evidence="2 3" id="KW-0539">Nucleus</keyword>
<evidence type="ECO:0000313" key="7">
    <source>
        <dbReference type="Proteomes" id="UP000054988"/>
    </source>
</evidence>
<dbReference type="InterPro" id="IPR009071">
    <property type="entry name" value="HMG_box_dom"/>
</dbReference>
<feature type="region of interest" description="Disordered" evidence="4">
    <location>
        <begin position="283"/>
        <end position="302"/>
    </location>
</feature>
<protein>
    <recommendedName>
        <fullName evidence="5">HMG box domain-containing protein</fullName>
    </recommendedName>
</protein>
<evidence type="ECO:0000256" key="3">
    <source>
        <dbReference type="PROSITE-ProRule" id="PRU00267"/>
    </source>
</evidence>
<evidence type="ECO:0000256" key="4">
    <source>
        <dbReference type="SAM" id="MobiDB-lite"/>
    </source>
</evidence>
<feature type="compositionally biased region" description="Low complexity" evidence="4">
    <location>
        <begin position="26"/>
        <end position="38"/>
    </location>
</feature>
<feature type="domain" description="HMG box" evidence="5">
    <location>
        <begin position="148"/>
        <end position="209"/>
    </location>
</feature>
<proteinExistence type="predicted"/>
<dbReference type="GO" id="GO:0000981">
    <property type="term" value="F:DNA-binding transcription factor activity, RNA polymerase II-specific"/>
    <property type="evidence" value="ECO:0007669"/>
    <property type="project" value="TreeGrafter"/>
</dbReference>
<feature type="region of interest" description="Disordered" evidence="4">
    <location>
        <begin position="1"/>
        <end position="53"/>
    </location>
</feature>
<reference evidence="6 7" key="1">
    <citation type="submission" date="2015-12" db="EMBL/GenBank/DDBJ databases">
        <title>Draft genome sequence of Moniliophthora roreri, the causal agent of frosty pod rot of cacao.</title>
        <authorList>
            <person name="Aime M.C."/>
            <person name="Diaz-Valderrama J.R."/>
            <person name="Kijpornyongpan T."/>
            <person name="Phillips-Mora W."/>
        </authorList>
    </citation>
    <scope>NUCLEOTIDE SEQUENCE [LARGE SCALE GENOMIC DNA]</scope>
    <source>
        <strain evidence="6 7">MCA 2952</strain>
    </source>
</reference>
<sequence length="566" mass="61568">MHPRSRETSGHSEGFEAKLPPHLIVTSTDPTTSSVSATQPQAGPSNLGPSAFTSPMYYTRPLSPNVPQPSTQNTQMLQIQNTRQPLHRSTLTVSAGAEMGIPEMGSFNANAYPSSSQYPFSPINYEGPEAQPTSRSRSRRKKVEEQHIPRPMNSFMLFRADFVKTRKGQELSKLASKVWKAMSEDEKRPWKEEAERVKKKHQQDYPHYQFRPVHMKRGRRTPAEESRETQSSVSTSPGMQMVSDSFPLGDPLDSRSPVPSWNTGTIEPGTSGEQLASPYGAIPTLNSSHQEQRISTPRALSGTPETRTLLVQELQNGNGVYPSCEQAASSPFPSSARPDIRGWCPPDGEEYATLHPYHDPVNHPASGSSTAAFPSPAVSTSLAVPPTSPYAYSPSTLTATSLSTPASVNNPMPFDSHHAPVNHPASGSSTAAFPSPAVSISLAVPPTSPYAYSPSTLTATSLSTPASVYNPMPFDSSESFTESQETWESWALLLEQRLHDPTLAAQNPSEIPPHTGQYPPADTGWLSPMTSPMLTMGDDFGVGQPEQEEGQYNDDIGSLFQQYKNS</sequence>
<dbReference type="EMBL" id="LATX01002286">
    <property type="protein sequence ID" value="KTB31839.1"/>
    <property type="molecule type" value="Genomic_DNA"/>
</dbReference>
<feature type="DNA-binding region" description="HMG box" evidence="3">
    <location>
        <begin position="148"/>
        <end position="209"/>
    </location>
</feature>
<dbReference type="GO" id="GO:0005634">
    <property type="term" value="C:nucleus"/>
    <property type="evidence" value="ECO:0007669"/>
    <property type="project" value="UniProtKB-UniRule"/>
</dbReference>
<dbReference type="InterPro" id="IPR036910">
    <property type="entry name" value="HMG_box_dom_sf"/>
</dbReference>
<feature type="compositionally biased region" description="Basic and acidic residues" evidence="4">
    <location>
        <begin position="183"/>
        <end position="196"/>
    </location>
</feature>
<feature type="region of interest" description="Disordered" evidence="4">
    <location>
        <begin position="183"/>
        <end position="241"/>
    </location>
</feature>
<dbReference type="GO" id="GO:0000978">
    <property type="term" value="F:RNA polymerase II cis-regulatory region sequence-specific DNA binding"/>
    <property type="evidence" value="ECO:0007669"/>
    <property type="project" value="TreeGrafter"/>
</dbReference>
<dbReference type="PROSITE" id="PS50118">
    <property type="entry name" value="HMG_BOX_2"/>
    <property type="match status" value="1"/>
</dbReference>
<gene>
    <name evidence="6" type="ORF">WG66_15551</name>
</gene>
<feature type="region of interest" description="Disordered" evidence="4">
    <location>
        <begin position="354"/>
        <end position="380"/>
    </location>
</feature>
<accession>A0A0W0F680</accession>
<feature type="compositionally biased region" description="Polar residues" evidence="4">
    <location>
        <begin position="284"/>
        <end position="295"/>
    </location>
</feature>
<dbReference type="SMART" id="SM00398">
    <property type="entry name" value="HMG"/>
    <property type="match status" value="1"/>
</dbReference>
<keyword evidence="1 3" id="KW-0238">DNA-binding</keyword>
<feature type="compositionally biased region" description="Basic and acidic residues" evidence="4">
    <location>
        <begin position="1"/>
        <end position="16"/>
    </location>
</feature>
<feature type="region of interest" description="Disordered" evidence="4">
    <location>
        <begin position="530"/>
        <end position="557"/>
    </location>
</feature>
<feature type="region of interest" description="Disordered" evidence="4">
    <location>
        <begin position="408"/>
        <end position="432"/>
    </location>
</feature>
<comment type="caution">
    <text evidence="6">The sequence shown here is derived from an EMBL/GenBank/DDBJ whole genome shotgun (WGS) entry which is preliminary data.</text>
</comment>
<feature type="region of interest" description="Disordered" evidence="4">
    <location>
        <begin position="120"/>
        <end position="148"/>
    </location>
</feature>
<feature type="compositionally biased region" description="Polar residues" evidence="4">
    <location>
        <begin position="39"/>
        <end position="53"/>
    </location>
</feature>
<feature type="compositionally biased region" description="Polar residues" evidence="4">
    <location>
        <begin position="365"/>
        <end position="380"/>
    </location>
</feature>
<feature type="compositionally biased region" description="Polar residues" evidence="4">
    <location>
        <begin position="229"/>
        <end position="238"/>
    </location>
</feature>
<dbReference type="Gene3D" id="1.10.30.10">
    <property type="entry name" value="High mobility group box domain"/>
    <property type="match status" value="1"/>
</dbReference>
<evidence type="ECO:0000256" key="2">
    <source>
        <dbReference type="ARBA" id="ARBA00023242"/>
    </source>
</evidence>
<dbReference type="PANTHER" id="PTHR45789:SF2">
    <property type="entry name" value="FI18025P1"/>
    <property type="match status" value="1"/>
</dbReference>
<dbReference type="SUPFAM" id="SSF47095">
    <property type="entry name" value="HMG-box"/>
    <property type="match status" value="1"/>
</dbReference>
<dbReference type="Pfam" id="PF00505">
    <property type="entry name" value="HMG_box"/>
    <property type="match status" value="1"/>
</dbReference>
<dbReference type="CDD" id="cd01389">
    <property type="entry name" value="HMG-box_ROX1-like"/>
    <property type="match status" value="1"/>
</dbReference>
<dbReference type="Proteomes" id="UP000054988">
    <property type="component" value="Unassembled WGS sequence"/>
</dbReference>
<evidence type="ECO:0000256" key="1">
    <source>
        <dbReference type="ARBA" id="ARBA00023125"/>
    </source>
</evidence>
<evidence type="ECO:0000259" key="5">
    <source>
        <dbReference type="PROSITE" id="PS50118"/>
    </source>
</evidence>
<dbReference type="InterPro" id="IPR051356">
    <property type="entry name" value="SOX/SOX-like_TF"/>
</dbReference>
<evidence type="ECO:0000313" key="6">
    <source>
        <dbReference type="EMBL" id="KTB31839.1"/>
    </source>
</evidence>
<dbReference type="eggNOG" id="KOG0527">
    <property type="taxonomic scope" value="Eukaryota"/>
</dbReference>
<dbReference type="AlphaFoldDB" id="A0A0W0F680"/>
<name>A0A0W0F680_MONRR</name>